<comment type="subcellular location">
    <subcellularLocation>
        <location evidence="1">Cell membrane</location>
        <topology evidence="1">Multi-pass membrane protein</topology>
    </subcellularLocation>
</comment>
<name>A0A2M7VDW5_9BACT</name>
<accession>A0A2M7VDW5</accession>
<dbReference type="Proteomes" id="UP000230405">
    <property type="component" value="Unassembled WGS sequence"/>
</dbReference>
<organism evidence="10 11">
    <name type="scientific">Candidatus Komeilibacteria bacterium CG_4_10_14_0_2_um_filter_37_10</name>
    <dbReference type="NCBI Taxonomy" id="1974470"/>
    <lineage>
        <taxon>Bacteria</taxon>
        <taxon>Candidatus Komeiliibacteriota</taxon>
    </lineage>
</organism>
<dbReference type="GO" id="GO:0005886">
    <property type="term" value="C:plasma membrane"/>
    <property type="evidence" value="ECO:0007669"/>
    <property type="project" value="UniProtKB-SubCell"/>
</dbReference>
<reference evidence="11" key="1">
    <citation type="submission" date="2017-09" db="EMBL/GenBank/DDBJ databases">
        <title>Depth-based differentiation of microbial function through sediment-hosted aquifers and enrichment of novel symbionts in the deep terrestrial subsurface.</title>
        <authorList>
            <person name="Probst A.J."/>
            <person name="Ladd B."/>
            <person name="Jarett J.K."/>
            <person name="Geller-Mcgrath D.E."/>
            <person name="Sieber C.M.K."/>
            <person name="Emerson J.B."/>
            <person name="Anantharaman K."/>
            <person name="Thomas B.C."/>
            <person name="Malmstrom R."/>
            <person name="Stieglmeier M."/>
            <person name="Klingl A."/>
            <person name="Woyke T."/>
            <person name="Ryan C.M."/>
            <person name="Banfield J.F."/>
        </authorList>
    </citation>
    <scope>NUCLEOTIDE SEQUENCE [LARGE SCALE GENOMIC DNA]</scope>
</reference>
<comment type="caution">
    <text evidence="10">The sequence shown here is derived from an EMBL/GenBank/DDBJ whole genome shotgun (WGS) entry which is preliminary data.</text>
</comment>
<keyword evidence="2" id="KW-1003">Cell membrane</keyword>
<evidence type="ECO:0000256" key="5">
    <source>
        <dbReference type="ARBA" id="ARBA00022692"/>
    </source>
</evidence>
<keyword evidence="5 8" id="KW-0812">Transmembrane</keyword>
<dbReference type="InterPro" id="IPR050297">
    <property type="entry name" value="LipidA_mod_glycosyltrf_83"/>
</dbReference>
<feature type="transmembrane region" description="Helical" evidence="8">
    <location>
        <begin position="340"/>
        <end position="360"/>
    </location>
</feature>
<evidence type="ECO:0000259" key="9">
    <source>
        <dbReference type="Pfam" id="PF13231"/>
    </source>
</evidence>
<feature type="transmembrane region" description="Helical" evidence="8">
    <location>
        <begin position="242"/>
        <end position="262"/>
    </location>
</feature>
<evidence type="ECO:0000256" key="3">
    <source>
        <dbReference type="ARBA" id="ARBA00022676"/>
    </source>
</evidence>
<gene>
    <name evidence="10" type="ORF">COX77_04045</name>
</gene>
<evidence type="ECO:0000313" key="10">
    <source>
        <dbReference type="EMBL" id="PIZ98670.1"/>
    </source>
</evidence>
<proteinExistence type="predicted"/>
<dbReference type="PANTHER" id="PTHR33908:SF11">
    <property type="entry name" value="MEMBRANE PROTEIN"/>
    <property type="match status" value="1"/>
</dbReference>
<keyword evidence="7 8" id="KW-0472">Membrane</keyword>
<feature type="transmembrane region" description="Helical" evidence="8">
    <location>
        <begin position="147"/>
        <end position="165"/>
    </location>
</feature>
<sequence length="545" mass="63503">MLERKIKDLNIDWHFVVVLLTAIIFFLIINYFNFLPFTSNDSATNRLIFNSPDETAYYWAAQNYYHQDTFLQFSNPSLLAGDLVSPRSLKIVNHNLVPTGFIGLSYLAASFAKIFHNDSLILLFSSLLTTTSLILLYLLLKKIYGPRVGLMSVILIMITPAYWYYASRPMVPNVPVCSLIFMAIYFGYLAIEKKSNLIMMLSGLFVGLAVLIRPSEFIWLGPLLLILLIFNKKKYCWSQILFALPTFCLALLPFFYFNIINFGSPLNIGYQIVSNSILSEQWFIGKYLLPFGFDLSTIIFNAQNYLKLIFSWQTTLFILALWPILLSLLNKQNKVYRKNLLILIIFMVVSVIVLVYYGSWKFSDNPNPRAITIGTSYVRYWLPIYILMSITIALGIRLLTKRVKVATYLFFISILLVWSAYSFPAVYLEKQEGIIAIKNNILNYQNIASSVLERVDQRAIIIAGRNDKIFFPARQTIFNLFYDVDYQRITPLLQEYPVYWWDYNYAEKDLAYLNSKYRRYQWYLEKTTIGYGQMSLYQIQNVKNK</sequence>
<feature type="transmembrane region" description="Helical" evidence="8">
    <location>
        <begin position="12"/>
        <end position="32"/>
    </location>
</feature>
<evidence type="ECO:0000256" key="8">
    <source>
        <dbReference type="SAM" id="Phobius"/>
    </source>
</evidence>
<dbReference type="InterPro" id="IPR038731">
    <property type="entry name" value="RgtA/B/C-like"/>
</dbReference>
<protein>
    <recommendedName>
        <fullName evidence="9">Glycosyltransferase RgtA/B/C/D-like domain-containing protein</fullName>
    </recommendedName>
</protein>
<feature type="transmembrane region" description="Helical" evidence="8">
    <location>
        <begin position="120"/>
        <end position="140"/>
    </location>
</feature>
<keyword evidence="6 8" id="KW-1133">Transmembrane helix</keyword>
<keyword evidence="4" id="KW-0808">Transferase</keyword>
<dbReference type="Pfam" id="PF13231">
    <property type="entry name" value="PMT_2"/>
    <property type="match status" value="1"/>
</dbReference>
<evidence type="ECO:0000313" key="11">
    <source>
        <dbReference type="Proteomes" id="UP000230405"/>
    </source>
</evidence>
<evidence type="ECO:0000256" key="4">
    <source>
        <dbReference type="ARBA" id="ARBA00022679"/>
    </source>
</evidence>
<feature type="transmembrane region" description="Helical" evidence="8">
    <location>
        <begin position="171"/>
        <end position="191"/>
    </location>
</feature>
<evidence type="ECO:0000256" key="7">
    <source>
        <dbReference type="ARBA" id="ARBA00023136"/>
    </source>
</evidence>
<evidence type="ECO:0000256" key="6">
    <source>
        <dbReference type="ARBA" id="ARBA00022989"/>
    </source>
</evidence>
<dbReference type="GO" id="GO:0016763">
    <property type="term" value="F:pentosyltransferase activity"/>
    <property type="evidence" value="ECO:0007669"/>
    <property type="project" value="TreeGrafter"/>
</dbReference>
<feature type="transmembrane region" description="Helical" evidence="8">
    <location>
        <begin position="380"/>
        <end position="399"/>
    </location>
</feature>
<keyword evidence="3" id="KW-0328">Glycosyltransferase</keyword>
<dbReference type="PANTHER" id="PTHR33908">
    <property type="entry name" value="MANNOSYLTRANSFERASE YKCB-RELATED"/>
    <property type="match status" value="1"/>
</dbReference>
<feature type="domain" description="Glycosyltransferase RgtA/B/C/D-like" evidence="9">
    <location>
        <begin position="104"/>
        <end position="254"/>
    </location>
</feature>
<dbReference type="GO" id="GO:0009103">
    <property type="term" value="P:lipopolysaccharide biosynthetic process"/>
    <property type="evidence" value="ECO:0007669"/>
    <property type="project" value="UniProtKB-ARBA"/>
</dbReference>
<evidence type="ECO:0000256" key="2">
    <source>
        <dbReference type="ARBA" id="ARBA00022475"/>
    </source>
</evidence>
<dbReference type="EMBL" id="PFPO01000073">
    <property type="protein sequence ID" value="PIZ98670.1"/>
    <property type="molecule type" value="Genomic_DNA"/>
</dbReference>
<evidence type="ECO:0000256" key="1">
    <source>
        <dbReference type="ARBA" id="ARBA00004651"/>
    </source>
</evidence>
<feature type="transmembrane region" description="Helical" evidence="8">
    <location>
        <begin position="203"/>
        <end position="230"/>
    </location>
</feature>
<feature type="transmembrane region" description="Helical" evidence="8">
    <location>
        <begin position="406"/>
        <end position="428"/>
    </location>
</feature>
<feature type="transmembrane region" description="Helical" evidence="8">
    <location>
        <begin position="308"/>
        <end position="328"/>
    </location>
</feature>
<dbReference type="AlphaFoldDB" id="A0A2M7VDW5"/>